<evidence type="ECO:0000313" key="10">
    <source>
        <dbReference type="Proteomes" id="UP000474054"/>
    </source>
</evidence>
<dbReference type="Proteomes" id="UP000474054">
    <property type="component" value="Unassembled WGS sequence"/>
</dbReference>
<dbReference type="InterPro" id="IPR045275">
    <property type="entry name" value="MscS_archaea/bacteria_type"/>
</dbReference>
<dbReference type="EMBL" id="WHYS01000004">
    <property type="protein sequence ID" value="MQL56466.1"/>
    <property type="molecule type" value="Genomic_DNA"/>
</dbReference>
<reference evidence="8 9" key="2">
    <citation type="submission" date="2019-10" db="EMBL/GenBank/DDBJ databases">
        <title>Genome Sequences from Six Type Strain Members of the Archaeal Family Sulfolobaceae: Acidianus ambivalens, Acidianus infernus, Metallosphaera prunae, Stygiolobus azoricus, Sulfolobus metallicus, and Sulfurisphaera ohwakuensis.</title>
        <authorList>
            <person name="Counts J.A."/>
            <person name="Kelly R.M."/>
        </authorList>
    </citation>
    <scope>NUCLEOTIDE SEQUENCE [LARGE SCALE GENOMIC DNA]</scope>
    <source>
        <strain evidence="8 9">LEI 10</strain>
    </source>
</reference>
<evidence type="ECO:0000313" key="8">
    <source>
        <dbReference type="EMBL" id="QGR21099.1"/>
    </source>
</evidence>
<feature type="domain" description="Mechanosensitive ion channel MscS" evidence="6">
    <location>
        <begin position="127"/>
        <end position="216"/>
    </location>
</feature>
<feature type="transmembrane region" description="Helical" evidence="5">
    <location>
        <begin position="75"/>
        <end position="100"/>
    </location>
</feature>
<organism evidence="8 9">
    <name type="scientific">Acidianus ambivalens</name>
    <name type="common">Desulfurolobus ambivalens</name>
    <dbReference type="NCBI Taxonomy" id="2283"/>
    <lineage>
        <taxon>Archaea</taxon>
        <taxon>Thermoproteota</taxon>
        <taxon>Thermoprotei</taxon>
        <taxon>Sulfolobales</taxon>
        <taxon>Sulfolobaceae</taxon>
        <taxon>Acidianus</taxon>
    </lineage>
</organism>
<proteinExistence type="predicted"/>
<evidence type="ECO:0000313" key="7">
    <source>
        <dbReference type="EMBL" id="MQL56466.1"/>
    </source>
</evidence>
<evidence type="ECO:0000313" key="9">
    <source>
        <dbReference type="Proteomes" id="UP000426328"/>
    </source>
</evidence>
<dbReference type="Proteomes" id="UP000426328">
    <property type="component" value="Chromosome"/>
</dbReference>
<feature type="transmembrane region" description="Helical" evidence="5">
    <location>
        <begin position="131"/>
        <end position="149"/>
    </location>
</feature>
<evidence type="ECO:0000256" key="3">
    <source>
        <dbReference type="ARBA" id="ARBA00022989"/>
    </source>
</evidence>
<evidence type="ECO:0000256" key="2">
    <source>
        <dbReference type="ARBA" id="ARBA00022692"/>
    </source>
</evidence>
<keyword evidence="4 5" id="KW-0472">Membrane</keyword>
<dbReference type="AlphaFoldDB" id="A0A650CTE8"/>
<dbReference type="InterPro" id="IPR023408">
    <property type="entry name" value="MscS_beta-dom_sf"/>
</dbReference>
<evidence type="ECO:0000259" key="6">
    <source>
        <dbReference type="Pfam" id="PF00924"/>
    </source>
</evidence>
<name>A0A650CTE8_ACIAM</name>
<keyword evidence="2 5" id="KW-0812">Transmembrane</keyword>
<evidence type="ECO:0000256" key="4">
    <source>
        <dbReference type="ARBA" id="ARBA00023136"/>
    </source>
</evidence>
<dbReference type="PANTHER" id="PTHR30221:SF1">
    <property type="entry name" value="SMALL-CONDUCTANCE MECHANOSENSITIVE CHANNEL"/>
    <property type="match status" value="1"/>
</dbReference>
<dbReference type="SUPFAM" id="SSF50182">
    <property type="entry name" value="Sm-like ribonucleoproteins"/>
    <property type="match status" value="1"/>
</dbReference>
<dbReference type="GO" id="GO:0016020">
    <property type="term" value="C:membrane"/>
    <property type="evidence" value="ECO:0007669"/>
    <property type="project" value="UniProtKB-SubCell"/>
</dbReference>
<dbReference type="Gene3D" id="2.30.30.60">
    <property type="match status" value="1"/>
</dbReference>
<gene>
    <name evidence="8" type="ORF">D1866_03005</name>
    <name evidence="7" type="ORF">GFB69_12350</name>
</gene>
<protein>
    <submittedName>
        <fullName evidence="8">Mechanosensitive ion channel</fullName>
    </submittedName>
</protein>
<accession>A0A650CTE8</accession>
<feature type="transmembrane region" description="Helical" evidence="5">
    <location>
        <begin position="41"/>
        <end position="63"/>
    </location>
</feature>
<keyword evidence="9" id="KW-1185">Reference proteome</keyword>
<dbReference type="KEGG" id="aamb:D1866_03005"/>
<reference evidence="7 10" key="1">
    <citation type="submission" date="2019-10" db="EMBL/GenBank/DDBJ databases">
        <title>Comparative genomics of sulfur disproportionating microorganisms.</title>
        <authorList>
            <person name="Ward L.M."/>
            <person name="Bertran E."/>
            <person name="Johnston D."/>
        </authorList>
    </citation>
    <scope>NUCLEOTIDE SEQUENCE [LARGE SCALE GENOMIC DNA]</scope>
    <source>
        <strain evidence="7 10">DSM 3772</strain>
    </source>
</reference>
<dbReference type="Gene3D" id="1.10.287.1260">
    <property type="match status" value="1"/>
</dbReference>
<dbReference type="EMBL" id="CP045482">
    <property type="protein sequence ID" value="QGR21099.1"/>
    <property type="molecule type" value="Genomic_DNA"/>
</dbReference>
<keyword evidence="3 5" id="KW-1133">Transmembrane helix</keyword>
<dbReference type="InterPro" id="IPR006685">
    <property type="entry name" value="MscS_channel_2nd"/>
</dbReference>
<comment type="subcellular location">
    <subcellularLocation>
        <location evidence="1">Membrane</location>
    </subcellularLocation>
</comment>
<feature type="transmembrane region" description="Helical" evidence="5">
    <location>
        <begin position="106"/>
        <end position="124"/>
    </location>
</feature>
<evidence type="ECO:0000256" key="5">
    <source>
        <dbReference type="SAM" id="Phobius"/>
    </source>
</evidence>
<dbReference type="InterPro" id="IPR010920">
    <property type="entry name" value="LSM_dom_sf"/>
</dbReference>
<dbReference type="GO" id="GO:0008381">
    <property type="term" value="F:mechanosensitive monoatomic ion channel activity"/>
    <property type="evidence" value="ECO:0007669"/>
    <property type="project" value="InterPro"/>
</dbReference>
<evidence type="ECO:0000256" key="1">
    <source>
        <dbReference type="ARBA" id="ARBA00004370"/>
    </source>
</evidence>
<sequence>MVYNKVFFMLKFYQKFLLGILLAFLLFALNAFVQTLKPSSLTLLALRAFSIVAGGIYFTIIFSDGVREVLERRKIGTGAIIIPSIIKYIGYIMVFIGVLATFGVTSAEALAGGTFAGLVFGLALQPVLENFFAGILIISTGFISIGDHIRILNSQIPYMAANLPPYKYFSREYFEQGLEGTVIEIDLFYSRLILENGREYRIPNSLLLKSSVIDYTSKFSKKLYVSIRVEFPLDKINLNTIEEEVKEALKGFEIEEGPYLSEQSDKEHVIISLRISADVDNWKKVKSEALKRILALRYKIVKEQTT</sequence>
<dbReference type="PANTHER" id="PTHR30221">
    <property type="entry name" value="SMALL-CONDUCTANCE MECHANOSENSITIVE CHANNEL"/>
    <property type="match status" value="1"/>
</dbReference>
<dbReference type="Pfam" id="PF00924">
    <property type="entry name" value="MS_channel_2nd"/>
    <property type="match status" value="1"/>
</dbReference>